<comment type="caution">
    <text evidence="3">The sequence shown here is derived from an EMBL/GenBank/DDBJ whole genome shotgun (WGS) entry which is preliminary data.</text>
</comment>
<organism evidence="3 4">
    <name type="scientific">Haemaphysalis longicornis</name>
    <name type="common">Bush tick</name>
    <dbReference type="NCBI Taxonomy" id="44386"/>
    <lineage>
        <taxon>Eukaryota</taxon>
        <taxon>Metazoa</taxon>
        <taxon>Ecdysozoa</taxon>
        <taxon>Arthropoda</taxon>
        <taxon>Chelicerata</taxon>
        <taxon>Arachnida</taxon>
        <taxon>Acari</taxon>
        <taxon>Parasitiformes</taxon>
        <taxon>Ixodida</taxon>
        <taxon>Ixodoidea</taxon>
        <taxon>Ixodidae</taxon>
        <taxon>Haemaphysalinae</taxon>
        <taxon>Haemaphysalis</taxon>
    </lineage>
</organism>
<dbReference type="EMBL" id="JABSTR010000011">
    <property type="protein sequence ID" value="KAH9381798.1"/>
    <property type="molecule type" value="Genomic_DNA"/>
</dbReference>
<evidence type="ECO:0000256" key="1">
    <source>
        <dbReference type="SAM" id="MobiDB-lite"/>
    </source>
</evidence>
<feature type="transmembrane region" description="Helical" evidence="2">
    <location>
        <begin position="40"/>
        <end position="60"/>
    </location>
</feature>
<feature type="region of interest" description="Disordered" evidence="1">
    <location>
        <begin position="84"/>
        <end position="125"/>
    </location>
</feature>
<evidence type="ECO:0000313" key="3">
    <source>
        <dbReference type="EMBL" id="KAH9381798.1"/>
    </source>
</evidence>
<sequence length="125" mass="13240">MYPVRARCTALSTCFAIGILGENMGHLVFARTIPKREDIALAVTAVVTALAAVAASHLPYAPLHRYGRTSASLLALSLPTTPSLPTPFTHTPSDPALHASRSQETPRLVSKSPKRASPGRCRTGP</sequence>
<reference evidence="3 4" key="1">
    <citation type="journal article" date="2020" name="Cell">
        <title>Large-Scale Comparative Analyses of Tick Genomes Elucidate Their Genetic Diversity and Vector Capacities.</title>
        <authorList>
            <consortium name="Tick Genome and Microbiome Consortium (TIGMIC)"/>
            <person name="Jia N."/>
            <person name="Wang J."/>
            <person name="Shi W."/>
            <person name="Du L."/>
            <person name="Sun Y."/>
            <person name="Zhan W."/>
            <person name="Jiang J.F."/>
            <person name="Wang Q."/>
            <person name="Zhang B."/>
            <person name="Ji P."/>
            <person name="Bell-Sakyi L."/>
            <person name="Cui X.M."/>
            <person name="Yuan T.T."/>
            <person name="Jiang B.G."/>
            <person name="Yang W.F."/>
            <person name="Lam T.T."/>
            <person name="Chang Q.C."/>
            <person name="Ding S.J."/>
            <person name="Wang X.J."/>
            <person name="Zhu J.G."/>
            <person name="Ruan X.D."/>
            <person name="Zhao L."/>
            <person name="Wei J.T."/>
            <person name="Ye R.Z."/>
            <person name="Que T.C."/>
            <person name="Du C.H."/>
            <person name="Zhou Y.H."/>
            <person name="Cheng J.X."/>
            <person name="Dai P.F."/>
            <person name="Guo W.B."/>
            <person name="Han X.H."/>
            <person name="Huang E.J."/>
            <person name="Li L.F."/>
            <person name="Wei W."/>
            <person name="Gao Y.C."/>
            <person name="Liu J.Z."/>
            <person name="Shao H.Z."/>
            <person name="Wang X."/>
            <person name="Wang C.C."/>
            <person name="Yang T.C."/>
            <person name="Huo Q.B."/>
            <person name="Li W."/>
            <person name="Chen H.Y."/>
            <person name="Chen S.E."/>
            <person name="Zhou L.G."/>
            <person name="Ni X.B."/>
            <person name="Tian J.H."/>
            <person name="Sheng Y."/>
            <person name="Liu T."/>
            <person name="Pan Y.S."/>
            <person name="Xia L.Y."/>
            <person name="Li J."/>
            <person name="Zhao F."/>
            <person name="Cao W.C."/>
        </authorList>
    </citation>
    <scope>NUCLEOTIDE SEQUENCE [LARGE SCALE GENOMIC DNA]</scope>
    <source>
        <strain evidence="3">HaeL-2018</strain>
    </source>
</reference>
<keyword evidence="2" id="KW-1133">Transmembrane helix</keyword>
<dbReference type="AlphaFoldDB" id="A0A9J6GTG9"/>
<evidence type="ECO:0000256" key="2">
    <source>
        <dbReference type="SAM" id="Phobius"/>
    </source>
</evidence>
<dbReference type="Proteomes" id="UP000821853">
    <property type="component" value="Chromosome 9"/>
</dbReference>
<protein>
    <submittedName>
        <fullName evidence="3">Uncharacterized protein</fullName>
    </submittedName>
</protein>
<keyword evidence="2" id="KW-0472">Membrane</keyword>
<feature type="compositionally biased region" description="Low complexity" evidence="1">
    <location>
        <begin position="84"/>
        <end position="93"/>
    </location>
</feature>
<accession>A0A9J6GTG9</accession>
<gene>
    <name evidence="3" type="ORF">HPB48_009794</name>
</gene>
<proteinExistence type="predicted"/>
<keyword evidence="4" id="KW-1185">Reference proteome</keyword>
<dbReference type="VEuPathDB" id="VectorBase:HLOH_045118"/>
<keyword evidence="2" id="KW-0812">Transmembrane</keyword>
<name>A0A9J6GTG9_HAELO</name>
<evidence type="ECO:0000313" key="4">
    <source>
        <dbReference type="Proteomes" id="UP000821853"/>
    </source>
</evidence>